<evidence type="ECO:0000313" key="2">
    <source>
        <dbReference type="EMBL" id="MCC5467849.1"/>
    </source>
</evidence>
<accession>A0ABS8HZB0</accession>
<evidence type="ECO:0008006" key="4">
    <source>
        <dbReference type="Google" id="ProtNLM"/>
    </source>
</evidence>
<evidence type="ECO:0000256" key="1">
    <source>
        <dbReference type="SAM" id="MobiDB-lite"/>
    </source>
</evidence>
<evidence type="ECO:0000313" key="3">
    <source>
        <dbReference type="Proteomes" id="UP001165492"/>
    </source>
</evidence>
<comment type="caution">
    <text evidence="2">The sequence shown here is derived from an EMBL/GenBank/DDBJ whole genome shotgun (WGS) entry which is preliminary data.</text>
</comment>
<sequence length="144" mass="15820">MKKRVTGWIMSGVFAISAAGFLIGTNMGSAAEKNADKPPVMQGEMMESGQKDNMEMMNSPEIQKQCLDMMKSSDMQERMKGMMKEPEMQATMKQMLASDPALRKIMRDLVNSVDANDQNDNPVPQSSTPANAPNAVDHNAHHSS</sequence>
<protein>
    <recommendedName>
        <fullName evidence="4">Spore germination GerD central core domain-containing protein</fullName>
    </recommendedName>
</protein>
<name>A0ABS8HZB0_9FIRM</name>
<keyword evidence="3" id="KW-1185">Reference proteome</keyword>
<gene>
    <name evidence="2" type="ORF">LMF89_21165</name>
</gene>
<proteinExistence type="predicted"/>
<organism evidence="2 3">
    <name type="scientific">Pelosinus baikalensis</name>
    <dbReference type="NCBI Taxonomy" id="2892015"/>
    <lineage>
        <taxon>Bacteria</taxon>
        <taxon>Bacillati</taxon>
        <taxon>Bacillota</taxon>
        <taxon>Negativicutes</taxon>
        <taxon>Selenomonadales</taxon>
        <taxon>Sporomusaceae</taxon>
        <taxon>Pelosinus</taxon>
    </lineage>
</organism>
<reference evidence="2" key="1">
    <citation type="submission" date="2021-11" db="EMBL/GenBank/DDBJ databases">
        <title>Description of a new species Pelosinus isolated from the bottom sediments of Lake Baikal.</title>
        <authorList>
            <person name="Zakharyuk A."/>
        </authorList>
    </citation>
    <scope>NUCLEOTIDE SEQUENCE</scope>
    <source>
        <strain evidence="2">Bkl1</strain>
    </source>
</reference>
<feature type="compositionally biased region" description="Polar residues" evidence="1">
    <location>
        <begin position="113"/>
        <end position="131"/>
    </location>
</feature>
<dbReference type="EMBL" id="JAJHJB010000042">
    <property type="protein sequence ID" value="MCC5467849.1"/>
    <property type="molecule type" value="Genomic_DNA"/>
</dbReference>
<dbReference type="RefSeq" id="WP_229536788.1">
    <property type="nucleotide sequence ID" value="NZ_JAJHJB010000042.1"/>
</dbReference>
<dbReference type="Proteomes" id="UP001165492">
    <property type="component" value="Unassembled WGS sequence"/>
</dbReference>
<feature type="region of interest" description="Disordered" evidence="1">
    <location>
        <begin position="108"/>
        <end position="144"/>
    </location>
</feature>